<reference evidence="2 3" key="1">
    <citation type="submission" date="2014-02" db="EMBL/GenBank/DDBJ databases">
        <title>The small core and large imbalanced accessory genome model reveals a collaborative survival strategy of Sorangium cellulosum strains in nature.</title>
        <authorList>
            <person name="Han K."/>
            <person name="Peng R."/>
            <person name="Blom J."/>
            <person name="Li Y.-Z."/>
        </authorList>
    </citation>
    <scope>NUCLEOTIDE SEQUENCE [LARGE SCALE GENOMIC DNA]</scope>
    <source>
        <strain evidence="2 3">So0149</strain>
    </source>
</reference>
<organism evidence="2 3">
    <name type="scientific">Sorangium cellulosum</name>
    <name type="common">Polyangium cellulosum</name>
    <dbReference type="NCBI Taxonomy" id="56"/>
    <lineage>
        <taxon>Bacteria</taxon>
        <taxon>Pseudomonadati</taxon>
        <taxon>Myxococcota</taxon>
        <taxon>Polyangia</taxon>
        <taxon>Polyangiales</taxon>
        <taxon>Polyangiaceae</taxon>
        <taxon>Sorangium</taxon>
    </lineage>
</organism>
<dbReference type="AlphaFoldDB" id="A0A150T2Z9"/>
<name>A0A150T2Z9_SORCE</name>
<comment type="caution">
    <text evidence="2">The sequence shown here is derived from an EMBL/GenBank/DDBJ whole genome shotgun (WGS) entry which is preliminary data.</text>
</comment>
<evidence type="ECO:0000313" key="3">
    <source>
        <dbReference type="Proteomes" id="UP000075515"/>
    </source>
</evidence>
<sequence length="72" mass="7619">MTTARSITWRSSRMLPGQVCARSAAVASGASRGAGRPSRRARRAAKSSASGRISVMRARSGGMRSVTALRRK</sequence>
<gene>
    <name evidence="2" type="ORF">BE18_37330</name>
</gene>
<accession>A0A150T2Z9</accession>
<evidence type="ECO:0000313" key="2">
    <source>
        <dbReference type="EMBL" id="KYF99095.1"/>
    </source>
</evidence>
<proteinExistence type="predicted"/>
<feature type="compositionally biased region" description="Low complexity" evidence="1">
    <location>
        <begin position="26"/>
        <end position="36"/>
    </location>
</feature>
<dbReference type="Proteomes" id="UP000075515">
    <property type="component" value="Unassembled WGS sequence"/>
</dbReference>
<dbReference type="EMBL" id="JEMC01001182">
    <property type="protein sequence ID" value="KYF99095.1"/>
    <property type="molecule type" value="Genomic_DNA"/>
</dbReference>
<evidence type="ECO:0000256" key="1">
    <source>
        <dbReference type="SAM" id="MobiDB-lite"/>
    </source>
</evidence>
<feature type="region of interest" description="Disordered" evidence="1">
    <location>
        <begin position="26"/>
        <end position="53"/>
    </location>
</feature>
<protein>
    <submittedName>
        <fullName evidence="2">Uncharacterized protein</fullName>
    </submittedName>
</protein>